<evidence type="ECO:0000313" key="1">
    <source>
        <dbReference type="EMBL" id="SVB06544.1"/>
    </source>
</evidence>
<reference evidence="1" key="1">
    <citation type="submission" date="2018-05" db="EMBL/GenBank/DDBJ databases">
        <authorList>
            <person name="Lanie J.A."/>
            <person name="Ng W.-L."/>
            <person name="Kazmierczak K.M."/>
            <person name="Andrzejewski T.M."/>
            <person name="Davidsen T.M."/>
            <person name="Wayne K.J."/>
            <person name="Tettelin H."/>
            <person name="Glass J.I."/>
            <person name="Rusch D."/>
            <person name="Podicherti R."/>
            <person name="Tsui H.-C.T."/>
            <person name="Winkler M.E."/>
        </authorList>
    </citation>
    <scope>NUCLEOTIDE SEQUENCE</scope>
</reference>
<dbReference type="AlphaFoldDB" id="A0A382AYU1"/>
<dbReference type="EMBL" id="UINC01027387">
    <property type="protein sequence ID" value="SVB06544.1"/>
    <property type="molecule type" value="Genomic_DNA"/>
</dbReference>
<sequence length="80" mass="9300">MKITKSQLREIIREEIQQINEAKLWSNLTKVSNALSNLRSKGWLRKAAKQNPELKPDLKKVEKAASQLMIWIDDIADRLD</sequence>
<name>A0A382AYU1_9ZZZZ</name>
<gene>
    <name evidence="1" type="ORF">METZ01_LOCUS159398</name>
</gene>
<accession>A0A382AYU1</accession>
<protein>
    <submittedName>
        <fullName evidence="1">Uncharacterized protein</fullName>
    </submittedName>
</protein>
<organism evidence="1">
    <name type="scientific">marine metagenome</name>
    <dbReference type="NCBI Taxonomy" id="408172"/>
    <lineage>
        <taxon>unclassified sequences</taxon>
        <taxon>metagenomes</taxon>
        <taxon>ecological metagenomes</taxon>
    </lineage>
</organism>
<proteinExistence type="predicted"/>